<proteinExistence type="predicted"/>
<keyword evidence="3" id="KW-0677">Repeat</keyword>
<dbReference type="AlphaFoldDB" id="A0A4U0FLT1"/>
<comment type="subcellular location">
    <subcellularLocation>
        <location evidence="1">Membrane</location>
        <topology evidence="1">Multi-pass membrane protein</topology>
    </subcellularLocation>
</comment>
<accession>A0A4U0FLT1</accession>
<dbReference type="Pfam" id="PF04893">
    <property type="entry name" value="Yip1"/>
    <property type="match status" value="1"/>
</dbReference>
<evidence type="ECO:0000256" key="6">
    <source>
        <dbReference type="PROSITE-ProRule" id="PRU00504"/>
    </source>
</evidence>
<evidence type="ECO:0000256" key="3">
    <source>
        <dbReference type="ARBA" id="ARBA00022737"/>
    </source>
</evidence>
<dbReference type="GO" id="GO:0016020">
    <property type="term" value="C:membrane"/>
    <property type="evidence" value="ECO:0007669"/>
    <property type="project" value="UniProtKB-SubCell"/>
</dbReference>
<evidence type="ECO:0000256" key="1">
    <source>
        <dbReference type="ARBA" id="ARBA00004141"/>
    </source>
</evidence>
<keyword evidence="5 7" id="KW-0472">Membrane</keyword>
<dbReference type="InterPro" id="IPR050952">
    <property type="entry name" value="TRIM-NHL_E3_ligases"/>
</dbReference>
<reference evidence="9 10" key="1">
    <citation type="submission" date="2019-04" db="EMBL/GenBank/DDBJ databases">
        <title>Cohnella sp. nov., isolated from soil.</title>
        <authorList>
            <person name="Kim W."/>
        </authorList>
    </citation>
    <scope>NUCLEOTIDE SEQUENCE [LARGE SCALE GENOMIC DNA]</scope>
    <source>
        <strain evidence="9 10">CAU 1483</strain>
    </source>
</reference>
<dbReference type="EMBL" id="SUPK01000001">
    <property type="protein sequence ID" value="TJY44532.1"/>
    <property type="molecule type" value="Genomic_DNA"/>
</dbReference>
<dbReference type="SUPFAM" id="SSF101898">
    <property type="entry name" value="NHL repeat"/>
    <property type="match status" value="1"/>
</dbReference>
<dbReference type="Pfam" id="PF01436">
    <property type="entry name" value="NHL"/>
    <property type="match status" value="1"/>
</dbReference>
<dbReference type="InterPro" id="IPR011990">
    <property type="entry name" value="TPR-like_helical_dom_sf"/>
</dbReference>
<feature type="transmembrane region" description="Helical" evidence="7">
    <location>
        <begin position="610"/>
        <end position="630"/>
    </location>
</feature>
<dbReference type="InterPro" id="IPR001258">
    <property type="entry name" value="NHL_repeat"/>
</dbReference>
<feature type="repeat" description="NHL" evidence="6">
    <location>
        <begin position="318"/>
        <end position="361"/>
    </location>
</feature>
<dbReference type="SUPFAM" id="SSF48452">
    <property type="entry name" value="TPR-like"/>
    <property type="match status" value="1"/>
</dbReference>
<evidence type="ECO:0000259" key="8">
    <source>
        <dbReference type="Pfam" id="PF04893"/>
    </source>
</evidence>
<keyword evidence="2 7" id="KW-0812">Transmembrane</keyword>
<dbReference type="OrthoDB" id="9799230at2"/>
<protein>
    <submittedName>
        <fullName evidence="9">Tetratricopeptide repeat protein</fullName>
    </submittedName>
</protein>
<dbReference type="InterPro" id="IPR011042">
    <property type="entry name" value="6-blade_b-propeller_TolB-like"/>
</dbReference>
<evidence type="ECO:0000313" key="9">
    <source>
        <dbReference type="EMBL" id="TJY44532.1"/>
    </source>
</evidence>
<evidence type="ECO:0000256" key="5">
    <source>
        <dbReference type="ARBA" id="ARBA00023136"/>
    </source>
</evidence>
<evidence type="ECO:0000256" key="7">
    <source>
        <dbReference type="SAM" id="Phobius"/>
    </source>
</evidence>
<dbReference type="PANTHER" id="PTHR24104:SF25">
    <property type="entry name" value="PROTEIN LIN-41"/>
    <property type="match status" value="1"/>
</dbReference>
<name>A0A4U0FLT1_9BACL</name>
<feature type="transmembrane region" description="Helical" evidence="7">
    <location>
        <begin position="508"/>
        <end position="527"/>
    </location>
</feature>
<organism evidence="9 10">
    <name type="scientific">Cohnella pontilimi</name>
    <dbReference type="NCBI Taxonomy" id="2564100"/>
    <lineage>
        <taxon>Bacteria</taxon>
        <taxon>Bacillati</taxon>
        <taxon>Bacillota</taxon>
        <taxon>Bacilli</taxon>
        <taxon>Bacillales</taxon>
        <taxon>Paenibacillaceae</taxon>
        <taxon>Cohnella</taxon>
    </lineage>
</organism>
<feature type="repeat" description="NHL" evidence="6">
    <location>
        <begin position="97"/>
        <end position="139"/>
    </location>
</feature>
<dbReference type="InterPro" id="IPR006977">
    <property type="entry name" value="Yip1_dom"/>
</dbReference>
<dbReference type="CDD" id="cd05819">
    <property type="entry name" value="NHL"/>
    <property type="match status" value="1"/>
</dbReference>
<dbReference type="Pfam" id="PF13414">
    <property type="entry name" value="TPR_11"/>
    <property type="match status" value="1"/>
</dbReference>
<gene>
    <name evidence="9" type="ORF">E5161_03920</name>
</gene>
<evidence type="ECO:0000256" key="2">
    <source>
        <dbReference type="ARBA" id="ARBA00022692"/>
    </source>
</evidence>
<sequence>MRRLRLGFVILIVTMASIFTGTLTAFAVPALGYVIAPEGYRISVPLGYSVDRVLTGDYENGMLKNPEDLFIDSRDQVYIADTANNRVLKMDKFGKILKVFGTKEDKLNLMEPRGIFVEDDGDIYIADTGNNRIVHLSPEGQMIEKFVAPKSDLIDKDFPFMPTKLVLDRSGNMYVTSGNDYHGLLVIDGQNQFQGYIAPNKLKFNLKDYILRKYATKEQREALGKVVPPNHRNVTIDLNSGYLYTAIENTTIDEIKRFNFLGINTYPADKHYGEFTNRRGIITSPNVVDVSVDKDGIITTVDSNQRKVYQYDQEGNNLLVFGGNGDQTGFFQEPVSVANDSEGLLYVLDRARGEVQVFRANHFASLVHKGSRLYYDGRYEEALQPWREVVNIDSNYIFAHRGIGKALYKEQKWKDAMAEFRLGEDMGSYSNAFREYRHETLRHQFGWIALIIAVMGAALYYSIVALTAYSRKVLASPAGSGNPSIQNAILTIFAPREAFYRIQSAPRYMPVIVLVLGMLAARFFHIYFTSFHFNLTRPEFADFYYEVAQLIVPFFLFTASAWMITSIMDGESKFKQILAACSYGVIIPYIIGTVAQALMSHVLSRDELSIYNGISTVTYCWMGLCVFFLIMTMNDYTVGKTIWVIVISILTAIALLLVGILFYILMQHVIDFFKEVFLEVYISGF</sequence>
<evidence type="ECO:0000313" key="10">
    <source>
        <dbReference type="Proteomes" id="UP000309673"/>
    </source>
</evidence>
<feature type="transmembrane region" description="Helical" evidence="7">
    <location>
        <begin position="642"/>
        <end position="665"/>
    </location>
</feature>
<dbReference type="Gene3D" id="1.25.40.10">
    <property type="entry name" value="Tetratricopeptide repeat domain"/>
    <property type="match status" value="1"/>
</dbReference>
<keyword evidence="10" id="KW-1185">Reference proteome</keyword>
<dbReference type="PROSITE" id="PS51125">
    <property type="entry name" value="NHL"/>
    <property type="match status" value="2"/>
</dbReference>
<feature type="domain" description="Yip1" evidence="8">
    <location>
        <begin position="491"/>
        <end position="658"/>
    </location>
</feature>
<dbReference type="RefSeq" id="WP_136776341.1">
    <property type="nucleotide sequence ID" value="NZ_SUPK01000001.1"/>
</dbReference>
<dbReference type="Proteomes" id="UP000309673">
    <property type="component" value="Unassembled WGS sequence"/>
</dbReference>
<keyword evidence="4 7" id="KW-1133">Transmembrane helix</keyword>
<evidence type="ECO:0000256" key="4">
    <source>
        <dbReference type="ARBA" id="ARBA00022989"/>
    </source>
</evidence>
<feature type="transmembrane region" description="Helical" evidence="7">
    <location>
        <begin position="547"/>
        <end position="565"/>
    </location>
</feature>
<feature type="transmembrane region" description="Helical" evidence="7">
    <location>
        <begin position="577"/>
        <end position="598"/>
    </location>
</feature>
<dbReference type="GO" id="GO:0008270">
    <property type="term" value="F:zinc ion binding"/>
    <property type="evidence" value="ECO:0007669"/>
    <property type="project" value="UniProtKB-KW"/>
</dbReference>
<dbReference type="Gene3D" id="2.40.10.500">
    <property type="match status" value="1"/>
</dbReference>
<dbReference type="PANTHER" id="PTHR24104">
    <property type="entry name" value="E3 UBIQUITIN-PROTEIN LIGASE NHLRC1-RELATED"/>
    <property type="match status" value="1"/>
</dbReference>
<comment type="caution">
    <text evidence="9">The sequence shown here is derived from an EMBL/GenBank/DDBJ whole genome shotgun (WGS) entry which is preliminary data.</text>
</comment>
<dbReference type="Gene3D" id="2.120.10.30">
    <property type="entry name" value="TolB, C-terminal domain"/>
    <property type="match status" value="1"/>
</dbReference>
<feature type="transmembrane region" description="Helical" evidence="7">
    <location>
        <begin position="445"/>
        <end position="469"/>
    </location>
</feature>